<dbReference type="GO" id="GO:0043590">
    <property type="term" value="C:bacterial nucleoid"/>
    <property type="evidence" value="ECO:0007669"/>
    <property type="project" value="TreeGrafter"/>
</dbReference>
<gene>
    <name evidence="7 9" type="primary">recO</name>
    <name evidence="9" type="ORF">DSM106044_04805</name>
</gene>
<reference evidence="9 10" key="1">
    <citation type="journal article" date="2019" name="Anaerobe">
        <title>Detection of Robinsoniella peoriensis in multiple bone samples of a trauma patient.</title>
        <authorList>
            <person name="Schrottner P."/>
            <person name="Hartwich K."/>
            <person name="Bunk B."/>
            <person name="Schober I."/>
            <person name="Helbig S."/>
            <person name="Rudolph W.W."/>
            <person name="Gunzer F."/>
        </authorList>
    </citation>
    <scope>NUCLEOTIDE SEQUENCE [LARGE SCALE GENOMIC DNA]</scope>
    <source>
        <strain evidence="9 10">DSM 106044</strain>
    </source>
</reference>
<dbReference type="GO" id="GO:0006310">
    <property type="term" value="P:DNA recombination"/>
    <property type="evidence" value="ECO:0007669"/>
    <property type="project" value="UniProtKB-UniRule"/>
</dbReference>
<dbReference type="PANTHER" id="PTHR33991">
    <property type="entry name" value="DNA REPAIR PROTEIN RECO"/>
    <property type="match status" value="1"/>
</dbReference>
<protein>
    <recommendedName>
        <fullName evidence="2 7">DNA repair protein RecO</fullName>
    </recommendedName>
    <alternativeName>
        <fullName evidence="6 7">Recombination protein O</fullName>
    </alternativeName>
</protein>
<comment type="caution">
    <text evidence="9">The sequence shown here is derived from an EMBL/GenBank/DDBJ whole genome shotgun (WGS) entry which is preliminary data.</text>
</comment>
<keyword evidence="3 7" id="KW-0227">DNA damage</keyword>
<dbReference type="Pfam" id="PF11967">
    <property type="entry name" value="RecO_N"/>
    <property type="match status" value="1"/>
</dbReference>
<evidence type="ECO:0000256" key="4">
    <source>
        <dbReference type="ARBA" id="ARBA00023172"/>
    </source>
</evidence>
<dbReference type="Gene3D" id="1.20.1440.120">
    <property type="entry name" value="Recombination protein O, C-terminal domain"/>
    <property type="match status" value="1"/>
</dbReference>
<dbReference type="InterPro" id="IPR042242">
    <property type="entry name" value="RecO_C"/>
</dbReference>
<dbReference type="Pfam" id="PF02565">
    <property type="entry name" value="RecO_C"/>
    <property type="match status" value="1"/>
</dbReference>
<keyword evidence="4 7" id="KW-0233">DNA recombination</keyword>
<dbReference type="GO" id="GO:0006302">
    <property type="term" value="P:double-strand break repair"/>
    <property type="evidence" value="ECO:0007669"/>
    <property type="project" value="TreeGrafter"/>
</dbReference>
<dbReference type="InterPro" id="IPR037278">
    <property type="entry name" value="ARFGAP/RecO"/>
</dbReference>
<feature type="domain" description="DNA replication/recombination mediator RecO N-terminal" evidence="8">
    <location>
        <begin position="4"/>
        <end position="80"/>
    </location>
</feature>
<dbReference type="STRING" id="180332.GCA_000797495_03769"/>
<dbReference type="PANTHER" id="PTHR33991:SF1">
    <property type="entry name" value="DNA REPAIR PROTEIN RECO"/>
    <property type="match status" value="1"/>
</dbReference>
<sequence>MGQTVTLTGMVLLAAPIGDYDKRLVLLTKERGKITAFAKGSRRQNSPLLAAANPFSFGAFTCFEGRTSYNLMQAEISNYFSGLSQDYEAAYYGFYFMEIADYYARENNDEAEMLRLLYATLRALMNAHIPNELIRYIFEWKSMVISGEYPQMFCCTGCGVQEDLRAFVPAGDGLVCKNCLSGSKGAVLLLESTIYTYQYIASSTIEKLYSFTVSEDVLREMKRLQSRLCKIYMDKQFKSLDILESIVT</sequence>
<dbReference type="RefSeq" id="WP_027293764.1">
    <property type="nucleotide sequence ID" value="NZ_CABMJZ010000005.1"/>
</dbReference>
<dbReference type="Gene3D" id="2.40.50.140">
    <property type="entry name" value="Nucleic acid-binding proteins"/>
    <property type="match status" value="1"/>
</dbReference>
<organism evidence="9 10">
    <name type="scientific">Robinsoniella peoriensis</name>
    <dbReference type="NCBI Taxonomy" id="180332"/>
    <lineage>
        <taxon>Bacteria</taxon>
        <taxon>Bacillati</taxon>
        <taxon>Bacillota</taxon>
        <taxon>Clostridia</taxon>
        <taxon>Lachnospirales</taxon>
        <taxon>Lachnospiraceae</taxon>
        <taxon>Robinsoniella</taxon>
    </lineage>
</organism>
<dbReference type="NCBIfam" id="TIGR00613">
    <property type="entry name" value="reco"/>
    <property type="match status" value="1"/>
</dbReference>
<comment type="similarity">
    <text evidence="1 7">Belongs to the RecO family.</text>
</comment>
<evidence type="ECO:0000256" key="6">
    <source>
        <dbReference type="ARBA" id="ARBA00033409"/>
    </source>
</evidence>
<keyword evidence="10" id="KW-1185">Reference proteome</keyword>
<evidence type="ECO:0000259" key="8">
    <source>
        <dbReference type="Pfam" id="PF11967"/>
    </source>
</evidence>
<dbReference type="SUPFAM" id="SSF57863">
    <property type="entry name" value="ArfGap/RecO-like zinc finger"/>
    <property type="match status" value="1"/>
</dbReference>
<evidence type="ECO:0000256" key="7">
    <source>
        <dbReference type="HAMAP-Rule" id="MF_00201"/>
    </source>
</evidence>
<dbReference type="AlphaFoldDB" id="A0A4U8Q0X1"/>
<keyword evidence="5 7" id="KW-0234">DNA repair</keyword>
<evidence type="ECO:0000313" key="9">
    <source>
        <dbReference type="EMBL" id="TLC98290.1"/>
    </source>
</evidence>
<evidence type="ECO:0000256" key="5">
    <source>
        <dbReference type="ARBA" id="ARBA00023204"/>
    </source>
</evidence>
<evidence type="ECO:0000256" key="2">
    <source>
        <dbReference type="ARBA" id="ARBA00021310"/>
    </source>
</evidence>
<dbReference type="Proteomes" id="UP000306509">
    <property type="component" value="Unassembled WGS sequence"/>
</dbReference>
<dbReference type="InterPro" id="IPR012340">
    <property type="entry name" value="NA-bd_OB-fold"/>
</dbReference>
<dbReference type="InterPro" id="IPR022572">
    <property type="entry name" value="DNA_rep/recomb_RecO_N"/>
</dbReference>
<evidence type="ECO:0000256" key="1">
    <source>
        <dbReference type="ARBA" id="ARBA00007452"/>
    </source>
</evidence>
<evidence type="ECO:0000256" key="3">
    <source>
        <dbReference type="ARBA" id="ARBA00022763"/>
    </source>
</evidence>
<comment type="function">
    <text evidence="7">Involved in DNA repair and RecF pathway recombination.</text>
</comment>
<dbReference type="HAMAP" id="MF_00201">
    <property type="entry name" value="RecO"/>
    <property type="match status" value="1"/>
</dbReference>
<evidence type="ECO:0000313" key="10">
    <source>
        <dbReference type="Proteomes" id="UP000306509"/>
    </source>
</evidence>
<dbReference type="OrthoDB" id="9797083at2"/>
<dbReference type="InterPro" id="IPR003717">
    <property type="entry name" value="RecO"/>
</dbReference>
<proteinExistence type="inferred from homology"/>
<dbReference type="SUPFAM" id="SSF50249">
    <property type="entry name" value="Nucleic acid-binding proteins"/>
    <property type="match status" value="1"/>
</dbReference>
<accession>A0A4U8Q0X1</accession>
<dbReference type="EMBL" id="QGQD01000097">
    <property type="protein sequence ID" value="TLC98290.1"/>
    <property type="molecule type" value="Genomic_DNA"/>
</dbReference>
<name>A0A4U8Q0X1_9FIRM</name>